<protein>
    <submittedName>
        <fullName evidence="3">Uncharacterized protein</fullName>
    </submittedName>
</protein>
<comment type="caution">
    <text evidence="3">The sequence shown here is derived from an EMBL/GenBank/DDBJ whole genome shotgun (WGS) entry which is preliminary data.</text>
</comment>
<sequence length="1137" mass="125285">MSTVERSECAPSANIWLELIGQQSMANHQYLVVEHAEEGDSETPMAECPDHQGRRGPILQASTGKVRTRSLILRLTGDKTIDLPLTAPEDMGPHDLRPPQREHQDNLMVSVHPTLFCDAGELTHPRPITGYDESVPAPIRTGWVYVFFGGRLWREVAVIADPEATPVFQDSDVESARQTSEPEHERLAVGPELDVLHLPARIRGRDVSGNLQLAFSETQWSWDYIEALETEDDLRSDRCRDARAINAFVERQADELYNDWTYIDHMRSLRGRDHPVERDVTCPGHWLRDVEGTRTQGDQQELVEQRDAIEADEDVVEASYYVGAPTLYPRWRQSHLNGEALPEIGAGVDVLAPLRDRHILTLHLRDPLYAARHLVGQVNASMALLLDLVDHVKKRPFGVTAELFHNNFRRQTLPDGSTNPLFIEDGWLDNRLDESDSGRLLRTVYDAERRAIRAFVRDAQMALVRLLNDGQPGNLTAVLRDLFALEIGNSVAGYFQSGPMLQVLSLPVNRVDPLILPQEFDANSGDEAASLALAIARGEHLLGKLLLPFQENVAECRAGDATVASLKAMADGLNDQQKELRVLEANVVRELAAHQDDTQAPDAAAITGVARIGSHAFQSIAGELGQWWLSTVQKELQQKGAVFTAEVNRIKGAFEGFAEAAIPGRTQVQLEGTEDGRAFVVLEVVDESGQTLTSGAAAGASLRVADANAFDGTVKHQPVKRWFHQGATSPMGLPGLLVVFDVWNFQNSAQKLETPNARNVVGFLSAMADLGISSAQLVALLPNQPERLASQVSGWKQDARWFTAMSNKVKAADELAEEVVRSKIEAAGWVAGMFTTALIVSDSVNSFLNGRWGTGSAQLIQAGGVATMTSADVIAARVLTPIGSRAVKHSSVRATQALIGRAIPAAARWTGTVASGYVTALGFAIYVLGEAAYYRLKDDDVSEWLRAGPFSGDRDAQTDALKDESTAYLELVKAMTPVAFTRLPSHQMQDWMKHRELTQWSGEAESILTFASPALAITGEPSEVKLEIEYEQVLERRLGPSKASGWNTEILQTRSGVIGKGIEEAYDEQRQAIDFMIGEAQLPGLRPRAGNEQVTTRYNAKALELTYTLQVWQRDSQDYKNVEITQTMENLDVQWNS</sequence>
<name>A0A2U1CW94_9GAMM</name>
<evidence type="ECO:0000313" key="4">
    <source>
        <dbReference type="Proteomes" id="UP000245887"/>
    </source>
</evidence>
<dbReference type="RefSeq" id="WP_116919061.1">
    <property type="nucleotide sequence ID" value="NZ_QEKQ01000005.1"/>
</dbReference>
<organism evidence="3 4">
    <name type="scientific">Tamilnaduibacter salinus</name>
    <dbReference type="NCBI Taxonomy" id="1484056"/>
    <lineage>
        <taxon>Bacteria</taxon>
        <taxon>Pseudomonadati</taxon>
        <taxon>Pseudomonadota</taxon>
        <taxon>Gammaproteobacteria</taxon>
        <taxon>Pseudomonadales</taxon>
        <taxon>Marinobacteraceae</taxon>
        <taxon>Tamilnaduibacter</taxon>
    </lineage>
</organism>
<feature type="coiled-coil region" evidence="1">
    <location>
        <begin position="566"/>
        <end position="593"/>
    </location>
</feature>
<feature type="region of interest" description="Disordered" evidence="2">
    <location>
        <begin position="36"/>
        <end position="57"/>
    </location>
</feature>
<evidence type="ECO:0000313" key="3">
    <source>
        <dbReference type="EMBL" id="PVY76250.1"/>
    </source>
</evidence>
<dbReference type="AlphaFoldDB" id="A0A2U1CW94"/>
<gene>
    <name evidence="3" type="ORF">C8D92_1053</name>
</gene>
<dbReference type="OrthoDB" id="5406083at2"/>
<dbReference type="CDD" id="cd20705">
    <property type="entry name" value="MIX_I"/>
    <property type="match status" value="1"/>
</dbReference>
<evidence type="ECO:0000256" key="2">
    <source>
        <dbReference type="SAM" id="MobiDB-lite"/>
    </source>
</evidence>
<dbReference type="EMBL" id="QEKQ01000005">
    <property type="protein sequence ID" value="PVY76250.1"/>
    <property type="molecule type" value="Genomic_DNA"/>
</dbReference>
<proteinExistence type="predicted"/>
<keyword evidence="1" id="KW-0175">Coiled coil</keyword>
<accession>A0A2U1CW94</accession>
<evidence type="ECO:0000256" key="1">
    <source>
        <dbReference type="SAM" id="Coils"/>
    </source>
</evidence>
<dbReference type="Proteomes" id="UP000245887">
    <property type="component" value="Unassembled WGS sequence"/>
</dbReference>
<reference evidence="3 4" key="1">
    <citation type="submission" date="2018-04" db="EMBL/GenBank/DDBJ databases">
        <title>Genomic Encyclopedia of Type Strains, Phase IV (KMG-IV): sequencing the most valuable type-strain genomes for metagenomic binning, comparative biology and taxonomic classification.</title>
        <authorList>
            <person name="Goeker M."/>
        </authorList>
    </citation>
    <scope>NUCLEOTIDE SEQUENCE [LARGE SCALE GENOMIC DNA]</scope>
    <source>
        <strain evidence="3 4">DSM 28688</strain>
    </source>
</reference>